<gene>
    <name evidence="2" type="ORF">A2872_01970</name>
</gene>
<keyword evidence="1" id="KW-1133">Transmembrane helix</keyword>
<evidence type="ECO:0000256" key="1">
    <source>
        <dbReference type="SAM" id="Phobius"/>
    </source>
</evidence>
<evidence type="ECO:0000313" key="2">
    <source>
        <dbReference type="EMBL" id="OGG07706.1"/>
    </source>
</evidence>
<proteinExistence type="predicted"/>
<organism evidence="2 3">
    <name type="scientific">Candidatus Gottesmanbacteria bacterium RIFCSPHIGHO2_01_FULL_42_12</name>
    <dbReference type="NCBI Taxonomy" id="1798377"/>
    <lineage>
        <taxon>Bacteria</taxon>
        <taxon>Candidatus Gottesmaniibacteriota</taxon>
    </lineage>
</organism>
<feature type="transmembrane region" description="Helical" evidence="1">
    <location>
        <begin position="6"/>
        <end position="27"/>
    </location>
</feature>
<protein>
    <submittedName>
        <fullName evidence="2">Uncharacterized protein</fullName>
    </submittedName>
</protein>
<dbReference type="EMBL" id="MFJG01000003">
    <property type="protein sequence ID" value="OGG07706.1"/>
    <property type="molecule type" value="Genomic_DNA"/>
</dbReference>
<name>A0A1F5Z5J2_9BACT</name>
<reference evidence="2 3" key="1">
    <citation type="journal article" date="2016" name="Nat. Commun.">
        <title>Thousands of microbial genomes shed light on interconnected biogeochemical processes in an aquifer system.</title>
        <authorList>
            <person name="Anantharaman K."/>
            <person name="Brown C.T."/>
            <person name="Hug L.A."/>
            <person name="Sharon I."/>
            <person name="Castelle C.J."/>
            <person name="Probst A.J."/>
            <person name="Thomas B.C."/>
            <person name="Singh A."/>
            <person name="Wilkins M.J."/>
            <person name="Karaoz U."/>
            <person name="Brodie E.L."/>
            <person name="Williams K.H."/>
            <person name="Hubbard S.S."/>
            <person name="Banfield J.F."/>
        </authorList>
    </citation>
    <scope>NUCLEOTIDE SEQUENCE [LARGE SCALE GENOMIC DNA]</scope>
</reference>
<accession>A0A1F5Z5J2</accession>
<evidence type="ECO:0000313" key="3">
    <source>
        <dbReference type="Proteomes" id="UP000178681"/>
    </source>
</evidence>
<dbReference type="Proteomes" id="UP000178681">
    <property type="component" value="Unassembled WGS sequence"/>
</dbReference>
<sequence length="94" mass="10912">MKDKFIKILLPFVPGNFILPAVVIWCLREDKNVIVWAFFAGLIADLMAGRTLGFSSLFYMIVVLVINFIKSWQKFNIVLAIVTILFFDFLYARF</sequence>
<dbReference type="STRING" id="1798377.A2872_01970"/>
<comment type="caution">
    <text evidence="2">The sequence shown here is derived from an EMBL/GenBank/DDBJ whole genome shotgun (WGS) entry which is preliminary data.</text>
</comment>
<feature type="transmembrane region" description="Helical" evidence="1">
    <location>
        <begin position="48"/>
        <end position="69"/>
    </location>
</feature>
<feature type="transmembrane region" description="Helical" evidence="1">
    <location>
        <begin position="75"/>
        <end position="92"/>
    </location>
</feature>
<keyword evidence="1" id="KW-0812">Transmembrane</keyword>
<dbReference type="AlphaFoldDB" id="A0A1F5Z5J2"/>
<keyword evidence="1" id="KW-0472">Membrane</keyword>